<dbReference type="Proteomes" id="UP001596039">
    <property type="component" value="Unassembled WGS sequence"/>
</dbReference>
<keyword evidence="4" id="KW-1185">Reference proteome</keyword>
<dbReference type="InterPro" id="IPR039375">
    <property type="entry name" value="NodN-like"/>
</dbReference>
<dbReference type="EMBL" id="JBHSMG010000005">
    <property type="protein sequence ID" value="MFC5503463.1"/>
    <property type="molecule type" value="Genomic_DNA"/>
</dbReference>
<gene>
    <name evidence="3" type="ORF">ACFPJ4_14535</name>
</gene>
<sequence>MTARTVASAGALSNLVGSALVGDEWLTIDQGRIDAFAGATGDFRWIHVDPQRAASGPFGATIAHGALTLSLIPLLTDGLLEIGGTAVTVDYGFDHVRFVEPVLAGSRVRARTEVTGVTEDGDGYRVTQRVIIELEGSDRPALVAETVTLMLPA</sequence>
<dbReference type="PANTHER" id="PTHR42993:SF1">
    <property type="entry name" value="MAOC-LIKE DEHYDRATASE DOMAIN-CONTAINING PROTEIN"/>
    <property type="match status" value="1"/>
</dbReference>
<evidence type="ECO:0000313" key="3">
    <source>
        <dbReference type="EMBL" id="MFC5503463.1"/>
    </source>
</evidence>
<feature type="domain" description="MaoC-like" evidence="2">
    <location>
        <begin position="16"/>
        <end position="127"/>
    </location>
</feature>
<evidence type="ECO:0000256" key="1">
    <source>
        <dbReference type="ARBA" id="ARBA00005254"/>
    </source>
</evidence>
<organism evidence="3 4">
    <name type="scientific">Lysinimonas soli</name>
    <dbReference type="NCBI Taxonomy" id="1074233"/>
    <lineage>
        <taxon>Bacteria</taxon>
        <taxon>Bacillati</taxon>
        <taxon>Actinomycetota</taxon>
        <taxon>Actinomycetes</taxon>
        <taxon>Micrococcales</taxon>
        <taxon>Microbacteriaceae</taxon>
        <taxon>Lysinimonas</taxon>
    </lineage>
</organism>
<dbReference type="Gene3D" id="3.10.129.10">
    <property type="entry name" value="Hotdog Thioesterase"/>
    <property type="match status" value="1"/>
</dbReference>
<dbReference type="CDD" id="cd03450">
    <property type="entry name" value="NodN"/>
    <property type="match status" value="1"/>
</dbReference>
<reference evidence="4" key="1">
    <citation type="journal article" date="2019" name="Int. J. Syst. Evol. Microbiol.">
        <title>The Global Catalogue of Microorganisms (GCM) 10K type strain sequencing project: providing services to taxonomists for standard genome sequencing and annotation.</title>
        <authorList>
            <consortium name="The Broad Institute Genomics Platform"/>
            <consortium name="The Broad Institute Genome Sequencing Center for Infectious Disease"/>
            <person name="Wu L."/>
            <person name="Ma J."/>
        </authorList>
    </citation>
    <scope>NUCLEOTIDE SEQUENCE [LARGE SCALE GENOMIC DNA]</scope>
    <source>
        <strain evidence="4">CGMCC 4.6997</strain>
    </source>
</reference>
<comment type="caution">
    <text evidence="3">The sequence shown here is derived from an EMBL/GenBank/DDBJ whole genome shotgun (WGS) entry which is preliminary data.</text>
</comment>
<dbReference type="PANTHER" id="PTHR42993">
    <property type="entry name" value="MAOC-LIKE DEHYDRATASE DOMAIN-CONTAINING PROTEIN"/>
    <property type="match status" value="1"/>
</dbReference>
<proteinExistence type="inferred from homology"/>
<dbReference type="Pfam" id="PF01575">
    <property type="entry name" value="MaoC_dehydratas"/>
    <property type="match status" value="1"/>
</dbReference>
<evidence type="ECO:0000313" key="4">
    <source>
        <dbReference type="Proteomes" id="UP001596039"/>
    </source>
</evidence>
<dbReference type="InterPro" id="IPR029069">
    <property type="entry name" value="HotDog_dom_sf"/>
</dbReference>
<protein>
    <submittedName>
        <fullName evidence="3">MaoC family dehydratase</fullName>
    </submittedName>
</protein>
<dbReference type="SUPFAM" id="SSF54637">
    <property type="entry name" value="Thioesterase/thiol ester dehydrase-isomerase"/>
    <property type="match status" value="1"/>
</dbReference>
<dbReference type="RefSeq" id="WP_386741173.1">
    <property type="nucleotide sequence ID" value="NZ_JBHSMG010000005.1"/>
</dbReference>
<accession>A0ABW0NTY7</accession>
<evidence type="ECO:0000259" key="2">
    <source>
        <dbReference type="Pfam" id="PF01575"/>
    </source>
</evidence>
<comment type="similarity">
    <text evidence="1">Belongs to the enoyl-CoA hydratase/isomerase family.</text>
</comment>
<name>A0ABW0NTY7_9MICO</name>
<dbReference type="InterPro" id="IPR002539">
    <property type="entry name" value="MaoC-like_dom"/>
</dbReference>